<evidence type="ECO:0000256" key="5">
    <source>
        <dbReference type="ARBA" id="ARBA00023136"/>
    </source>
</evidence>
<dbReference type="NCBIfam" id="TIGR00254">
    <property type="entry name" value="GGDEF"/>
    <property type="match status" value="1"/>
</dbReference>
<dbReference type="InterPro" id="IPR001633">
    <property type="entry name" value="EAL_dom"/>
</dbReference>
<dbReference type="CDD" id="cd01949">
    <property type="entry name" value="GGDEF"/>
    <property type="match status" value="1"/>
</dbReference>
<feature type="domain" description="GGDEF" evidence="11">
    <location>
        <begin position="637"/>
        <end position="770"/>
    </location>
</feature>
<feature type="domain" description="PAC" evidence="9">
    <location>
        <begin position="548"/>
        <end position="606"/>
    </location>
</feature>
<dbReference type="PROSITE" id="PS50887">
    <property type="entry name" value="GGDEF"/>
    <property type="match status" value="1"/>
</dbReference>
<protein>
    <submittedName>
        <fullName evidence="12">EAL domain-containing protein</fullName>
    </submittedName>
</protein>
<dbReference type="CDD" id="cd12915">
    <property type="entry name" value="PDC2_DGC_like"/>
    <property type="match status" value="1"/>
</dbReference>
<dbReference type="CDD" id="cd12914">
    <property type="entry name" value="PDC1_DGC_like"/>
    <property type="match status" value="1"/>
</dbReference>
<dbReference type="InterPro" id="IPR000700">
    <property type="entry name" value="PAS-assoc_C"/>
</dbReference>
<dbReference type="Gene3D" id="3.30.450.20">
    <property type="entry name" value="PAS domain"/>
    <property type="match status" value="4"/>
</dbReference>
<evidence type="ECO:0000256" key="7">
    <source>
        <dbReference type="SAM" id="Phobius"/>
    </source>
</evidence>
<dbReference type="InterPro" id="IPR029787">
    <property type="entry name" value="Nucleotide_cyclase"/>
</dbReference>
<keyword evidence="2" id="KW-1003">Cell membrane</keyword>
<dbReference type="Pfam" id="PF12860">
    <property type="entry name" value="PAS_7"/>
    <property type="match status" value="1"/>
</dbReference>
<keyword evidence="5 7" id="KW-0472">Membrane</keyword>
<dbReference type="FunFam" id="3.20.20.450:FF:000001">
    <property type="entry name" value="Cyclic di-GMP phosphodiesterase yahA"/>
    <property type="match status" value="1"/>
</dbReference>
<accession>A0A7S9GZM6</accession>
<dbReference type="PROSITE" id="PS50883">
    <property type="entry name" value="EAL"/>
    <property type="match status" value="1"/>
</dbReference>
<dbReference type="InterPro" id="IPR000014">
    <property type="entry name" value="PAS"/>
</dbReference>
<dbReference type="SMART" id="SM00091">
    <property type="entry name" value="PAS"/>
    <property type="match status" value="2"/>
</dbReference>
<dbReference type="CDD" id="cd01948">
    <property type="entry name" value="EAL"/>
    <property type="match status" value="1"/>
</dbReference>
<keyword evidence="13" id="KW-1185">Reference proteome</keyword>
<proteinExistence type="predicted"/>
<reference evidence="12 13" key="1">
    <citation type="submission" date="2020-09" db="EMBL/GenBank/DDBJ databases">
        <title>Complete genomes of bradyrhizobia occurring on native shrubby legumes in Australia.</title>
        <authorList>
            <person name="Lafay B."/>
        </authorList>
    </citation>
    <scope>NUCLEOTIDE SEQUENCE [LARGE SCALE GENOMIC DNA]</scope>
    <source>
        <strain evidence="12 13">BDV5040</strain>
    </source>
</reference>
<feature type="transmembrane region" description="Helical" evidence="7">
    <location>
        <begin position="29"/>
        <end position="51"/>
    </location>
</feature>
<dbReference type="Gene3D" id="3.20.20.450">
    <property type="entry name" value="EAL domain"/>
    <property type="match status" value="1"/>
</dbReference>
<dbReference type="InterPro" id="IPR035965">
    <property type="entry name" value="PAS-like_dom_sf"/>
</dbReference>
<dbReference type="SUPFAM" id="SSF55073">
    <property type="entry name" value="Nucleotide cyclase"/>
    <property type="match status" value="1"/>
</dbReference>
<dbReference type="AlphaFoldDB" id="A0A7S9GZM6"/>
<feature type="domain" description="PAS" evidence="8">
    <location>
        <begin position="353"/>
        <end position="393"/>
    </location>
</feature>
<feature type="transmembrane region" description="Helical" evidence="7">
    <location>
        <begin position="316"/>
        <end position="336"/>
    </location>
</feature>
<dbReference type="InterPro" id="IPR000160">
    <property type="entry name" value="GGDEF_dom"/>
</dbReference>
<dbReference type="InterPro" id="IPR052155">
    <property type="entry name" value="Biofilm_reg_signaling"/>
</dbReference>
<evidence type="ECO:0000256" key="3">
    <source>
        <dbReference type="ARBA" id="ARBA00022692"/>
    </source>
</evidence>
<feature type="domain" description="EAL" evidence="10">
    <location>
        <begin position="779"/>
        <end position="1029"/>
    </location>
</feature>
<name>A0A7S9GZM6_9BRAD</name>
<comment type="subcellular location">
    <subcellularLocation>
        <location evidence="1">Cell membrane</location>
        <topology evidence="1">Multi-pass membrane protein</topology>
    </subcellularLocation>
</comment>
<dbReference type="GO" id="GO:0005886">
    <property type="term" value="C:plasma membrane"/>
    <property type="evidence" value="ECO:0007669"/>
    <property type="project" value="UniProtKB-SubCell"/>
</dbReference>
<sequence>MRHAVSGMAAKLSLAARSGWDAAMRRSPVLWLILSGALLVAGIFTATTMVIGDFRERALANNERELENTVLLLTRHFDQQFEDSETVAADLISQMNLPDISSPETFRERMSGADAHRMLANKISAVNYLGDIAIYDINGDIINWSRNEPLPRINISSRSYFQTFKSNPRSEPVLLETVRSFLIDKWTTVVARRLTSPAGKLLGIMVRRIDPESYQKYFSSVALGSGAAISLFDRRGTMLARHPHVEELIGKSYANGPLLQKILAEGGQQTLRIENSPIDGQGRLGAGAPLRHFPIIVIATNTMESALADWREQTRFMITAATLAATIIALILFLIIRQINRQNREAQQRLEAERQRLDTALNNMSQGLILYDAAGYIVTCNRRYADMFGLSSEIIKPGCHIRQAMYHRKERGAFDGDVEAFCADVMRVVAERKVSTRTHELPNGRAFQVINTPLAQGGWVATIEEITERRNLEQERDRNYTFLREIIDHIPSQITVKDARTRRYLLVNRIAEETFKDAAETLVGKTAADILPEADADIVTCDDDAVLHSPDWLLLKEQSWQTPAGGQRHTISKRIGIRDKAGEPRYIINVIEDVTERRKTDEKIAHMAHYDALTDLPNRALFREQIERELTKVAGGEQFALLYIDVDEFKGINDSLGHHVGDELLKAIADRIRGCLKPGDLIARLGGDEFAVIQTGVESSADVLAFVTRIHEAIRRPYHCLGHQLSTDASIGIALAPQDGTDLDQLVKNADLAMYGAKAEGRRTYRFFVPEMDASAKARLTLEQDLRQALVDGGFEIHYQPLVNLRSGDVSGCEALLRWRHPERGMVSPAEFIPIAEDTGLINELGDWVLRTACNEAATWPAHVRLAVNVSPVQLKCDTLALKIAGALAASGLEPSRLELEITEAVLIRDDEAALSILHQLRAIGVRIALDDFGTGYSSLSYLKRFPFDKIKIDRCFVADIADAGGAPVIVQAVVNIASASNMTTVAEGVETEAQREMLRTLGCTEMQGYLFSKPKPAAEVRKLFGPGDAMPVAAVA</sequence>
<dbReference type="Pfam" id="PF00563">
    <property type="entry name" value="EAL"/>
    <property type="match status" value="1"/>
</dbReference>
<dbReference type="InterPro" id="IPR043128">
    <property type="entry name" value="Rev_trsase/Diguanyl_cyclase"/>
</dbReference>
<dbReference type="Pfam" id="PF00990">
    <property type="entry name" value="GGDEF"/>
    <property type="match status" value="1"/>
</dbReference>
<dbReference type="InterPro" id="IPR035919">
    <property type="entry name" value="EAL_sf"/>
</dbReference>
<keyword evidence="4 7" id="KW-1133">Transmembrane helix</keyword>
<feature type="coiled-coil region" evidence="6">
    <location>
        <begin position="336"/>
        <end position="363"/>
    </location>
</feature>
<dbReference type="Pfam" id="PF08448">
    <property type="entry name" value="PAS_4"/>
    <property type="match status" value="1"/>
</dbReference>
<evidence type="ECO:0000256" key="2">
    <source>
        <dbReference type="ARBA" id="ARBA00022475"/>
    </source>
</evidence>
<dbReference type="PANTHER" id="PTHR44757:SF2">
    <property type="entry name" value="BIOFILM ARCHITECTURE MAINTENANCE PROTEIN MBAA"/>
    <property type="match status" value="1"/>
</dbReference>
<keyword evidence="6" id="KW-0175">Coiled coil</keyword>
<dbReference type="PROSITE" id="PS50112">
    <property type="entry name" value="PAS"/>
    <property type="match status" value="1"/>
</dbReference>
<dbReference type="PROSITE" id="PS50113">
    <property type="entry name" value="PAC"/>
    <property type="match status" value="1"/>
</dbReference>
<dbReference type="NCBIfam" id="TIGR00229">
    <property type="entry name" value="sensory_box"/>
    <property type="match status" value="2"/>
</dbReference>
<dbReference type="Proteomes" id="UP000594621">
    <property type="component" value="Chromosome"/>
</dbReference>
<evidence type="ECO:0000256" key="4">
    <source>
        <dbReference type="ARBA" id="ARBA00022989"/>
    </source>
</evidence>
<evidence type="ECO:0000259" key="11">
    <source>
        <dbReference type="PROSITE" id="PS50887"/>
    </source>
</evidence>
<evidence type="ECO:0000259" key="9">
    <source>
        <dbReference type="PROSITE" id="PS50113"/>
    </source>
</evidence>
<evidence type="ECO:0000259" key="8">
    <source>
        <dbReference type="PROSITE" id="PS50112"/>
    </source>
</evidence>
<evidence type="ECO:0000259" key="10">
    <source>
        <dbReference type="PROSITE" id="PS50883"/>
    </source>
</evidence>
<evidence type="ECO:0000256" key="1">
    <source>
        <dbReference type="ARBA" id="ARBA00004651"/>
    </source>
</evidence>
<evidence type="ECO:0000256" key="6">
    <source>
        <dbReference type="SAM" id="Coils"/>
    </source>
</evidence>
<dbReference type="PANTHER" id="PTHR44757">
    <property type="entry name" value="DIGUANYLATE CYCLASE DGCP"/>
    <property type="match status" value="1"/>
</dbReference>
<dbReference type="SMART" id="SM00052">
    <property type="entry name" value="EAL"/>
    <property type="match status" value="1"/>
</dbReference>
<dbReference type="SUPFAM" id="SSF55785">
    <property type="entry name" value="PYP-like sensor domain (PAS domain)"/>
    <property type="match status" value="2"/>
</dbReference>
<dbReference type="KEGG" id="bcou:IC761_35570"/>
<dbReference type="Pfam" id="PF02743">
    <property type="entry name" value="dCache_1"/>
    <property type="match status" value="1"/>
</dbReference>
<evidence type="ECO:0000313" key="12">
    <source>
        <dbReference type="EMBL" id="QPF91693.1"/>
    </source>
</evidence>
<dbReference type="InterPro" id="IPR033479">
    <property type="entry name" value="dCache_1"/>
</dbReference>
<dbReference type="SMART" id="SM00267">
    <property type="entry name" value="GGDEF"/>
    <property type="match status" value="1"/>
</dbReference>
<evidence type="ECO:0000313" key="13">
    <source>
        <dbReference type="Proteomes" id="UP000594621"/>
    </source>
</evidence>
<organism evidence="12 13">
    <name type="scientific">Bradyrhizobium commune</name>
    <dbReference type="NCBI Taxonomy" id="83627"/>
    <lineage>
        <taxon>Bacteria</taxon>
        <taxon>Pseudomonadati</taxon>
        <taxon>Pseudomonadota</taxon>
        <taxon>Alphaproteobacteria</taxon>
        <taxon>Hyphomicrobiales</taxon>
        <taxon>Nitrobacteraceae</taxon>
        <taxon>Bradyrhizobium</taxon>
    </lineage>
</organism>
<gene>
    <name evidence="12" type="ORF">IC761_35570</name>
</gene>
<keyword evidence="3 7" id="KW-0812">Transmembrane</keyword>
<dbReference type="Gene3D" id="3.30.70.270">
    <property type="match status" value="1"/>
</dbReference>
<dbReference type="SUPFAM" id="SSF141868">
    <property type="entry name" value="EAL domain-like"/>
    <property type="match status" value="1"/>
</dbReference>
<dbReference type="EMBL" id="CP061379">
    <property type="protein sequence ID" value="QPF91693.1"/>
    <property type="molecule type" value="Genomic_DNA"/>
</dbReference>
<dbReference type="InterPro" id="IPR013656">
    <property type="entry name" value="PAS_4"/>
</dbReference>